<proteinExistence type="inferred from homology"/>
<evidence type="ECO:0000256" key="7">
    <source>
        <dbReference type="ARBA" id="ARBA00023136"/>
    </source>
</evidence>
<dbReference type="PANTHER" id="PTHR43297">
    <property type="entry name" value="OLIGOPEPTIDE TRANSPORT ATP-BINDING PROTEIN APPD"/>
    <property type="match status" value="1"/>
</dbReference>
<sequence length="326" mass="35421">MSERATAAGAVVSIRDLTIAFSKRPRPVVEGVGFDVRRGEIMGLIGESGSGKTLTALSILGLLPHGARVLSGTITLGDRNLLALSQRELSRVRGDRIAMIFQDPMTAMNPVLRIGDQVAEPLVTHRGQGWRAARASAVQLLRRVQIPAAEERAAGYPYQYSGGMLQRATIAMGLACQPELIIADEPTTALDVTIQAQILKLLIHIRDTQNAAILLITHDLGVVAEVCDRMAVMYAGRVMEQGPVSEVFAKPAHPYTETLLRSTPRVDAEFDLAAVPVMPPHRAAPGHACRFVDRCPYRFERCDAEPPLIETAPDRAARCWLVEGSH</sequence>
<dbReference type="PROSITE" id="PS50893">
    <property type="entry name" value="ABC_TRANSPORTER_2"/>
    <property type="match status" value="1"/>
</dbReference>
<name>A0A934K901_9BACT</name>
<evidence type="ECO:0000256" key="6">
    <source>
        <dbReference type="ARBA" id="ARBA00022840"/>
    </source>
</evidence>
<reference evidence="9" key="1">
    <citation type="submission" date="2020-10" db="EMBL/GenBank/DDBJ databases">
        <title>Ca. Dormibacterota MAGs.</title>
        <authorList>
            <person name="Montgomery K."/>
        </authorList>
    </citation>
    <scope>NUCLEOTIDE SEQUENCE [LARGE SCALE GENOMIC DNA]</scope>
    <source>
        <strain evidence="9">SC8812_S17_10</strain>
    </source>
</reference>
<dbReference type="InterPro" id="IPR003593">
    <property type="entry name" value="AAA+_ATPase"/>
</dbReference>
<protein>
    <submittedName>
        <fullName evidence="9">ABC transporter ATP-binding protein</fullName>
    </submittedName>
</protein>
<dbReference type="Gene3D" id="3.40.50.300">
    <property type="entry name" value="P-loop containing nucleotide triphosphate hydrolases"/>
    <property type="match status" value="1"/>
</dbReference>
<dbReference type="RefSeq" id="WP_338204384.1">
    <property type="nucleotide sequence ID" value="NZ_JAEKNR010000209.1"/>
</dbReference>
<evidence type="ECO:0000313" key="9">
    <source>
        <dbReference type="EMBL" id="MBJ7600520.1"/>
    </source>
</evidence>
<dbReference type="FunFam" id="3.40.50.300:FF:000016">
    <property type="entry name" value="Oligopeptide ABC transporter ATP-binding component"/>
    <property type="match status" value="1"/>
</dbReference>
<keyword evidence="5" id="KW-0547">Nucleotide-binding</keyword>
<dbReference type="AlphaFoldDB" id="A0A934K901"/>
<dbReference type="Proteomes" id="UP000612893">
    <property type="component" value="Unassembled WGS sequence"/>
</dbReference>
<gene>
    <name evidence="9" type="ORF">JF922_20930</name>
</gene>
<keyword evidence="3" id="KW-0813">Transport</keyword>
<dbReference type="InterPro" id="IPR013563">
    <property type="entry name" value="Oligopep_ABC_C"/>
</dbReference>
<dbReference type="NCBIfam" id="TIGR01727">
    <property type="entry name" value="oligo_HPY"/>
    <property type="match status" value="1"/>
</dbReference>
<dbReference type="PROSITE" id="PS00211">
    <property type="entry name" value="ABC_TRANSPORTER_1"/>
    <property type="match status" value="1"/>
</dbReference>
<evidence type="ECO:0000256" key="4">
    <source>
        <dbReference type="ARBA" id="ARBA00022475"/>
    </source>
</evidence>
<evidence type="ECO:0000313" key="10">
    <source>
        <dbReference type="Proteomes" id="UP000612893"/>
    </source>
</evidence>
<dbReference type="EMBL" id="JAEKNR010000209">
    <property type="protein sequence ID" value="MBJ7600520.1"/>
    <property type="molecule type" value="Genomic_DNA"/>
</dbReference>
<dbReference type="CDD" id="cd03257">
    <property type="entry name" value="ABC_NikE_OppD_transporters"/>
    <property type="match status" value="1"/>
</dbReference>
<dbReference type="InterPro" id="IPR050388">
    <property type="entry name" value="ABC_Ni/Peptide_Import"/>
</dbReference>
<organism evidence="9 10">
    <name type="scientific">Candidatus Nephthysia bennettiae</name>
    <dbReference type="NCBI Taxonomy" id="3127016"/>
    <lineage>
        <taxon>Bacteria</taxon>
        <taxon>Bacillati</taxon>
        <taxon>Candidatus Dormiibacterota</taxon>
        <taxon>Candidatus Dormibacteria</taxon>
        <taxon>Candidatus Dormibacterales</taxon>
        <taxon>Candidatus Dormibacteraceae</taxon>
        <taxon>Candidatus Nephthysia</taxon>
    </lineage>
</organism>
<comment type="subcellular location">
    <subcellularLocation>
        <location evidence="1">Cell membrane</location>
        <topology evidence="1">Peripheral membrane protein</topology>
    </subcellularLocation>
</comment>
<keyword evidence="10" id="KW-1185">Reference proteome</keyword>
<dbReference type="Pfam" id="PF00005">
    <property type="entry name" value="ABC_tran"/>
    <property type="match status" value="1"/>
</dbReference>
<evidence type="ECO:0000259" key="8">
    <source>
        <dbReference type="PROSITE" id="PS50893"/>
    </source>
</evidence>
<dbReference type="PANTHER" id="PTHR43297:SF2">
    <property type="entry name" value="DIPEPTIDE TRANSPORT ATP-BINDING PROTEIN DPPD"/>
    <property type="match status" value="1"/>
</dbReference>
<evidence type="ECO:0000256" key="3">
    <source>
        <dbReference type="ARBA" id="ARBA00022448"/>
    </source>
</evidence>
<dbReference type="InterPro" id="IPR003439">
    <property type="entry name" value="ABC_transporter-like_ATP-bd"/>
</dbReference>
<feature type="domain" description="ABC transporter" evidence="8">
    <location>
        <begin position="14"/>
        <end position="260"/>
    </location>
</feature>
<keyword evidence="4" id="KW-1003">Cell membrane</keyword>
<dbReference type="InterPro" id="IPR017871">
    <property type="entry name" value="ABC_transporter-like_CS"/>
</dbReference>
<dbReference type="InterPro" id="IPR027417">
    <property type="entry name" value="P-loop_NTPase"/>
</dbReference>
<accession>A0A934K901</accession>
<dbReference type="SUPFAM" id="SSF52540">
    <property type="entry name" value="P-loop containing nucleoside triphosphate hydrolases"/>
    <property type="match status" value="1"/>
</dbReference>
<evidence type="ECO:0000256" key="5">
    <source>
        <dbReference type="ARBA" id="ARBA00022741"/>
    </source>
</evidence>
<keyword evidence="6 9" id="KW-0067">ATP-binding</keyword>
<dbReference type="Pfam" id="PF08352">
    <property type="entry name" value="oligo_HPY"/>
    <property type="match status" value="1"/>
</dbReference>
<keyword evidence="7" id="KW-0472">Membrane</keyword>
<dbReference type="GO" id="GO:0005524">
    <property type="term" value="F:ATP binding"/>
    <property type="evidence" value="ECO:0007669"/>
    <property type="project" value="UniProtKB-KW"/>
</dbReference>
<comment type="similarity">
    <text evidence="2">Belongs to the ABC transporter superfamily.</text>
</comment>
<evidence type="ECO:0000256" key="1">
    <source>
        <dbReference type="ARBA" id="ARBA00004202"/>
    </source>
</evidence>
<dbReference type="SMART" id="SM00382">
    <property type="entry name" value="AAA"/>
    <property type="match status" value="1"/>
</dbReference>
<evidence type="ECO:0000256" key="2">
    <source>
        <dbReference type="ARBA" id="ARBA00005417"/>
    </source>
</evidence>
<comment type="caution">
    <text evidence="9">The sequence shown here is derived from an EMBL/GenBank/DDBJ whole genome shotgun (WGS) entry which is preliminary data.</text>
</comment>
<dbReference type="GO" id="GO:0005886">
    <property type="term" value="C:plasma membrane"/>
    <property type="evidence" value="ECO:0007669"/>
    <property type="project" value="UniProtKB-SubCell"/>
</dbReference>